<organism evidence="1">
    <name type="scientific">Anguilla anguilla</name>
    <name type="common">European freshwater eel</name>
    <name type="synonym">Muraena anguilla</name>
    <dbReference type="NCBI Taxonomy" id="7936"/>
    <lineage>
        <taxon>Eukaryota</taxon>
        <taxon>Metazoa</taxon>
        <taxon>Chordata</taxon>
        <taxon>Craniata</taxon>
        <taxon>Vertebrata</taxon>
        <taxon>Euteleostomi</taxon>
        <taxon>Actinopterygii</taxon>
        <taxon>Neopterygii</taxon>
        <taxon>Teleostei</taxon>
        <taxon>Anguilliformes</taxon>
        <taxon>Anguillidae</taxon>
        <taxon>Anguilla</taxon>
    </lineage>
</organism>
<sequence>MKIMCQMMHANWSFFVTGSDNLVGTERSHRNKINKLLTYEAENCRPFYMQTLPASEGTSWNKNETVNEQQKLVIHEIILFFLVKIKREQSYFSENGTQMQKLPVLLPTSPDLVWLKLSGRPAEAAKGDYILKAFPEASSAE</sequence>
<protein>
    <submittedName>
        <fullName evidence="1">Uncharacterized protein</fullName>
    </submittedName>
</protein>
<reference evidence="1" key="1">
    <citation type="submission" date="2014-11" db="EMBL/GenBank/DDBJ databases">
        <authorList>
            <person name="Amaro Gonzalez C."/>
        </authorList>
    </citation>
    <scope>NUCLEOTIDE SEQUENCE</scope>
</reference>
<name>A0A0E9X1Z2_ANGAN</name>
<proteinExistence type="predicted"/>
<dbReference type="EMBL" id="GBXM01012672">
    <property type="protein sequence ID" value="JAH95905.1"/>
    <property type="molecule type" value="Transcribed_RNA"/>
</dbReference>
<evidence type="ECO:0000313" key="1">
    <source>
        <dbReference type="EMBL" id="JAH95905.1"/>
    </source>
</evidence>
<dbReference type="AlphaFoldDB" id="A0A0E9X1Z2"/>
<reference evidence="1" key="2">
    <citation type="journal article" date="2015" name="Fish Shellfish Immunol.">
        <title>Early steps in the European eel (Anguilla anguilla)-Vibrio vulnificus interaction in the gills: Role of the RtxA13 toxin.</title>
        <authorList>
            <person name="Callol A."/>
            <person name="Pajuelo D."/>
            <person name="Ebbesson L."/>
            <person name="Teles M."/>
            <person name="MacKenzie S."/>
            <person name="Amaro C."/>
        </authorList>
    </citation>
    <scope>NUCLEOTIDE SEQUENCE</scope>
</reference>
<accession>A0A0E9X1Z2</accession>